<organism evidence="2 3">
    <name type="scientific">Amylocarpus encephaloides</name>
    <dbReference type="NCBI Taxonomy" id="45428"/>
    <lineage>
        <taxon>Eukaryota</taxon>
        <taxon>Fungi</taxon>
        <taxon>Dikarya</taxon>
        <taxon>Ascomycota</taxon>
        <taxon>Pezizomycotina</taxon>
        <taxon>Leotiomycetes</taxon>
        <taxon>Helotiales</taxon>
        <taxon>Helotiales incertae sedis</taxon>
        <taxon>Amylocarpus</taxon>
    </lineage>
</organism>
<feature type="compositionally biased region" description="Polar residues" evidence="1">
    <location>
        <begin position="32"/>
        <end position="46"/>
    </location>
</feature>
<dbReference type="Gene3D" id="1.10.510.10">
    <property type="entry name" value="Transferase(Phosphotransferase) domain 1"/>
    <property type="match status" value="1"/>
</dbReference>
<dbReference type="OrthoDB" id="4062651at2759"/>
<sequence length="281" mass="31706">MTSKPDKRYTQILNTLKEREPHPHSRSDTEQADGNRTAARQNTAKQQARERESYPVDHAIDPETGMLRLRLVEAVASGVRAHEYIMTKEGSPWRSYERIYQLRLGVGDRVTVAERRSPPFNVVVHIAGNPYINELRLALILGQVLEGLAYLASKGLQYGSLTCSNILIHPEGDVKIAYQECCHTLLTRSAIPDDIRALGIITMELMQGYAKDDGAIGVDDLYRWPKGSSAIRFLSEITSASSVVELIEYPLLRLPWRKEKLKGLVSLASLWARRDYKYTPS</sequence>
<evidence type="ECO:0008006" key="4">
    <source>
        <dbReference type="Google" id="ProtNLM"/>
    </source>
</evidence>
<feature type="compositionally biased region" description="Basic and acidic residues" evidence="1">
    <location>
        <begin position="16"/>
        <end position="29"/>
    </location>
</feature>
<dbReference type="AlphaFoldDB" id="A0A9P7YCS9"/>
<feature type="region of interest" description="Disordered" evidence="1">
    <location>
        <begin position="1"/>
        <end position="58"/>
    </location>
</feature>
<dbReference type="Proteomes" id="UP000824998">
    <property type="component" value="Unassembled WGS sequence"/>
</dbReference>
<reference evidence="2" key="1">
    <citation type="journal article" date="2021" name="IMA Fungus">
        <title>Genomic characterization of three marine fungi, including Emericellopsis atlantica sp. nov. with signatures of a generalist lifestyle and marine biomass degradation.</title>
        <authorList>
            <person name="Hagestad O.C."/>
            <person name="Hou L."/>
            <person name="Andersen J.H."/>
            <person name="Hansen E.H."/>
            <person name="Altermark B."/>
            <person name="Li C."/>
            <person name="Kuhnert E."/>
            <person name="Cox R.J."/>
            <person name="Crous P.W."/>
            <person name="Spatafora J.W."/>
            <person name="Lail K."/>
            <person name="Amirebrahimi M."/>
            <person name="Lipzen A."/>
            <person name="Pangilinan J."/>
            <person name="Andreopoulos W."/>
            <person name="Hayes R.D."/>
            <person name="Ng V."/>
            <person name="Grigoriev I.V."/>
            <person name="Jackson S.A."/>
            <person name="Sutton T.D.S."/>
            <person name="Dobson A.D.W."/>
            <person name="Rama T."/>
        </authorList>
    </citation>
    <scope>NUCLEOTIDE SEQUENCE</scope>
    <source>
        <strain evidence="2">TRa018bII</strain>
    </source>
</reference>
<dbReference type="InterPro" id="IPR011009">
    <property type="entry name" value="Kinase-like_dom_sf"/>
</dbReference>
<keyword evidence="3" id="KW-1185">Reference proteome</keyword>
<comment type="caution">
    <text evidence="2">The sequence shown here is derived from an EMBL/GenBank/DDBJ whole genome shotgun (WGS) entry which is preliminary data.</text>
</comment>
<feature type="compositionally biased region" description="Basic and acidic residues" evidence="1">
    <location>
        <begin position="47"/>
        <end position="58"/>
    </location>
</feature>
<dbReference type="SUPFAM" id="SSF56112">
    <property type="entry name" value="Protein kinase-like (PK-like)"/>
    <property type="match status" value="1"/>
</dbReference>
<accession>A0A9P7YCS9</accession>
<evidence type="ECO:0000256" key="1">
    <source>
        <dbReference type="SAM" id="MobiDB-lite"/>
    </source>
</evidence>
<gene>
    <name evidence="2" type="ORF">BJ875DRAFT_486940</name>
</gene>
<protein>
    <recommendedName>
        <fullName evidence="4">Protein kinase domain-containing protein</fullName>
    </recommendedName>
</protein>
<proteinExistence type="predicted"/>
<evidence type="ECO:0000313" key="2">
    <source>
        <dbReference type="EMBL" id="KAG9231518.1"/>
    </source>
</evidence>
<evidence type="ECO:0000313" key="3">
    <source>
        <dbReference type="Proteomes" id="UP000824998"/>
    </source>
</evidence>
<name>A0A9P7YCS9_9HELO</name>
<dbReference type="EMBL" id="MU251597">
    <property type="protein sequence ID" value="KAG9231518.1"/>
    <property type="molecule type" value="Genomic_DNA"/>
</dbReference>